<dbReference type="EMBL" id="JAJSOW010000002">
    <property type="protein sequence ID" value="KAI9198120.1"/>
    <property type="molecule type" value="Genomic_DNA"/>
</dbReference>
<reference evidence="1 2" key="1">
    <citation type="journal article" date="2022" name="Plant J.">
        <title>Strategies of tolerance reflected in two North American maple genomes.</title>
        <authorList>
            <person name="McEvoy S.L."/>
            <person name="Sezen U.U."/>
            <person name="Trouern-Trend A."/>
            <person name="McMahon S.M."/>
            <person name="Schaberg P.G."/>
            <person name="Yang J."/>
            <person name="Wegrzyn J.L."/>
            <person name="Swenson N.G."/>
        </authorList>
    </citation>
    <scope>NUCLEOTIDE SEQUENCE [LARGE SCALE GENOMIC DNA]</scope>
    <source>
        <strain evidence="1">91603</strain>
    </source>
</reference>
<proteinExistence type="predicted"/>
<evidence type="ECO:0000313" key="2">
    <source>
        <dbReference type="Proteomes" id="UP001064489"/>
    </source>
</evidence>
<organism evidence="1 2">
    <name type="scientific">Acer negundo</name>
    <name type="common">Box elder</name>
    <dbReference type="NCBI Taxonomy" id="4023"/>
    <lineage>
        <taxon>Eukaryota</taxon>
        <taxon>Viridiplantae</taxon>
        <taxon>Streptophyta</taxon>
        <taxon>Embryophyta</taxon>
        <taxon>Tracheophyta</taxon>
        <taxon>Spermatophyta</taxon>
        <taxon>Magnoliopsida</taxon>
        <taxon>eudicotyledons</taxon>
        <taxon>Gunneridae</taxon>
        <taxon>Pentapetalae</taxon>
        <taxon>rosids</taxon>
        <taxon>malvids</taxon>
        <taxon>Sapindales</taxon>
        <taxon>Sapindaceae</taxon>
        <taxon>Hippocastanoideae</taxon>
        <taxon>Acereae</taxon>
        <taxon>Acer</taxon>
    </lineage>
</organism>
<sequence length="120" mass="13534">MNGDLWEEVLNLEMNIEDSLNIDQIVSTALPESKSLELVPHNCSCNFTESVPFSFPRKLTKIPPLMGTSSNPEGGSFMPKKVTTLEFWRGFKYKWRRIALKAERQKGTSEGSLGCIVYCS</sequence>
<keyword evidence="2" id="KW-1185">Reference proteome</keyword>
<comment type="caution">
    <text evidence="1">The sequence shown here is derived from an EMBL/GenBank/DDBJ whole genome shotgun (WGS) entry which is preliminary data.</text>
</comment>
<protein>
    <submittedName>
        <fullName evidence="1">Uncharacterized protein</fullName>
    </submittedName>
</protein>
<dbReference type="AlphaFoldDB" id="A0AAD5JPW6"/>
<dbReference type="Proteomes" id="UP001064489">
    <property type="component" value="Chromosome 13"/>
</dbReference>
<gene>
    <name evidence="1" type="ORF">LWI28_010574</name>
</gene>
<accession>A0AAD5JPW6</accession>
<name>A0AAD5JPW6_ACENE</name>
<evidence type="ECO:0000313" key="1">
    <source>
        <dbReference type="EMBL" id="KAI9198120.1"/>
    </source>
</evidence>